<feature type="region of interest" description="Disordered" evidence="1">
    <location>
        <begin position="80"/>
        <end position="99"/>
    </location>
</feature>
<proteinExistence type="predicted"/>
<feature type="region of interest" description="Disordered" evidence="1">
    <location>
        <begin position="104"/>
        <end position="125"/>
    </location>
</feature>
<accession>A0A2H1VL85</accession>
<evidence type="ECO:0000256" key="1">
    <source>
        <dbReference type="SAM" id="MobiDB-lite"/>
    </source>
</evidence>
<dbReference type="EMBL" id="ODYU01003185">
    <property type="protein sequence ID" value="SOQ41600.1"/>
    <property type="molecule type" value="Genomic_DNA"/>
</dbReference>
<gene>
    <name evidence="2" type="ORF">SFRICE_007129</name>
</gene>
<protein>
    <submittedName>
        <fullName evidence="2">SFRICE_007129</fullName>
    </submittedName>
</protein>
<name>A0A2H1VL85_SPOFR</name>
<organism evidence="2">
    <name type="scientific">Spodoptera frugiperda</name>
    <name type="common">Fall armyworm</name>
    <dbReference type="NCBI Taxonomy" id="7108"/>
    <lineage>
        <taxon>Eukaryota</taxon>
        <taxon>Metazoa</taxon>
        <taxon>Ecdysozoa</taxon>
        <taxon>Arthropoda</taxon>
        <taxon>Hexapoda</taxon>
        <taxon>Insecta</taxon>
        <taxon>Pterygota</taxon>
        <taxon>Neoptera</taxon>
        <taxon>Endopterygota</taxon>
        <taxon>Lepidoptera</taxon>
        <taxon>Glossata</taxon>
        <taxon>Ditrysia</taxon>
        <taxon>Noctuoidea</taxon>
        <taxon>Noctuidae</taxon>
        <taxon>Amphipyrinae</taxon>
        <taxon>Spodoptera</taxon>
    </lineage>
</organism>
<sequence>MVSDDAAYDGARLPISNIFTRALKTLRLYPPRNTDSDYIIYFTKPPIYPHIPSSTPAQQVQSLHGGVCPLPAEVPLRASRGVRPSRSMRSLQEDGSDLRDGFKVSKHQQTYTRRPREAPSGPIGYKGRAKSFRLYSPTYQVYSFCGSLDGKQSTAAPPTWTPATPEEIQYG</sequence>
<dbReference type="AlphaFoldDB" id="A0A2H1VL85"/>
<reference evidence="2" key="1">
    <citation type="submission" date="2016-07" db="EMBL/GenBank/DDBJ databases">
        <authorList>
            <person name="Bretaudeau A."/>
        </authorList>
    </citation>
    <scope>NUCLEOTIDE SEQUENCE</scope>
    <source>
        <strain evidence="2">Rice</strain>
        <tissue evidence="2">Whole body</tissue>
    </source>
</reference>
<evidence type="ECO:0000313" key="2">
    <source>
        <dbReference type="EMBL" id="SOQ41600.1"/>
    </source>
</evidence>